<sequence>MKSWIIKSLLVSLCFSFTGLFSQQRIKGKVMSENDMVITSVLVVNVSNGKSVYNDSSGEFMIEGSGNDELRFIKKGYERVVRKVYGTDIPVNVILQRIPEEIEEVEILKLTGDLKKDSKRLTKEDKVAKLQKDIGLPRPPEVMREKAPELKDVLLSIGTVLTFDIDAIYKLISGDARRMKNLYKYEDSQRNMKWIIDRTDAQYFLDQGIPEGKIKEFIQYAFTENPHILPFVKKKNIDGALFEMEKTIPKYVERLKVKNP</sequence>
<dbReference type="InterPro" id="IPR008969">
    <property type="entry name" value="CarboxyPept-like_regulatory"/>
</dbReference>
<accession>A0A840KFX4</accession>
<organism evidence="1 2">
    <name type="scientific">Chryseobacterium defluvii</name>
    <dbReference type="NCBI Taxonomy" id="160396"/>
    <lineage>
        <taxon>Bacteria</taxon>
        <taxon>Pseudomonadati</taxon>
        <taxon>Bacteroidota</taxon>
        <taxon>Flavobacteriia</taxon>
        <taxon>Flavobacteriales</taxon>
        <taxon>Weeksellaceae</taxon>
        <taxon>Chryseobacterium group</taxon>
        <taxon>Chryseobacterium</taxon>
    </lineage>
</organism>
<protein>
    <recommendedName>
        <fullName evidence="3">Carboxypeptidase-like protein</fullName>
    </recommendedName>
</protein>
<evidence type="ECO:0008006" key="3">
    <source>
        <dbReference type="Google" id="ProtNLM"/>
    </source>
</evidence>
<comment type="caution">
    <text evidence="1">The sequence shown here is derived from an EMBL/GenBank/DDBJ whole genome shotgun (WGS) entry which is preliminary data.</text>
</comment>
<gene>
    <name evidence="1" type="ORF">HNP38_001729</name>
</gene>
<dbReference type="Proteomes" id="UP000592180">
    <property type="component" value="Unassembled WGS sequence"/>
</dbReference>
<dbReference type="RefSeq" id="WP_184187722.1">
    <property type="nucleotide sequence ID" value="NZ_JACHLE010000002.1"/>
</dbReference>
<proteinExistence type="predicted"/>
<keyword evidence="2" id="KW-1185">Reference proteome</keyword>
<reference evidence="1 2" key="1">
    <citation type="submission" date="2020-08" db="EMBL/GenBank/DDBJ databases">
        <title>Functional genomics of gut bacteria from endangered species of beetles.</title>
        <authorList>
            <person name="Carlos-Shanley C."/>
        </authorList>
    </citation>
    <scope>NUCLEOTIDE SEQUENCE [LARGE SCALE GENOMIC DNA]</scope>
    <source>
        <strain evidence="1 2">S00151</strain>
    </source>
</reference>
<dbReference type="EMBL" id="JACHLE010000002">
    <property type="protein sequence ID" value="MBB4806433.1"/>
    <property type="molecule type" value="Genomic_DNA"/>
</dbReference>
<dbReference type="SUPFAM" id="SSF49464">
    <property type="entry name" value="Carboxypeptidase regulatory domain-like"/>
    <property type="match status" value="1"/>
</dbReference>
<evidence type="ECO:0000313" key="2">
    <source>
        <dbReference type="Proteomes" id="UP000592180"/>
    </source>
</evidence>
<name>A0A840KFX4_9FLAO</name>
<evidence type="ECO:0000313" key="1">
    <source>
        <dbReference type="EMBL" id="MBB4806433.1"/>
    </source>
</evidence>
<dbReference type="AlphaFoldDB" id="A0A840KFX4"/>